<dbReference type="eggNOG" id="COG3384">
    <property type="taxonomic scope" value="Bacteria"/>
</dbReference>
<evidence type="ECO:0000313" key="2">
    <source>
        <dbReference type="EMBL" id="EMQ97442.1"/>
    </source>
</evidence>
<dbReference type="SUPFAM" id="SSF48076">
    <property type="entry name" value="LigA subunit of an aromatic-ring-opening dioxygenase LigAB"/>
    <property type="match status" value="1"/>
</dbReference>
<dbReference type="InterPro" id="IPR011986">
    <property type="entry name" value="Xdiol_dOase_LigA"/>
</dbReference>
<name>M7MM83_9MICC</name>
<keyword evidence="2" id="KW-0560">Oxidoreductase</keyword>
<proteinExistence type="predicted"/>
<dbReference type="InterPro" id="IPR036622">
    <property type="entry name" value="LigA_sf"/>
</dbReference>
<dbReference type="Pfam" id="PF07746">
    <property type="entry name" value="LigA"/>
    <property type="match status" value="1"/>
</dbReference>
<dbReference type="Proteomes" id="UP000012015">
    <property type="component" value="Unassembled WGS sequence"/>
</dbReference>
<dbReference type="GO" id="GO:0018579">
    <property type="term" value="F:protocatechuate 4,5-dioxygenase activity"/>
    <property type="evidence" value="ECO:0007669"/>
    <property type="project" value="UniProtKB-EC"/>
</dbReference>
<keyword evidence="3" id="KW-1185">Reference proteome</keyword>
<protein>
    <submittedName>
        <fullName evidence="2">Protocatechuate 4,5-dioxygenase alpha chain</fullName>
        <ecNumber evidence="2">1.13.11.8</ecNumber>
    </submittedName>
</protein>
<feature type="domain" description="Extradiol ring-cleavage dioxygenase LigAB LigA subunit" evidence="1">
    <location>
        <begin position="25"/>
        <end position="110"/>
    </location>
</feature>
<organism evidence="2 3">
    <name type="scientific">Paeniglutamicibacter gangotriensis Lz1y</name>
    <dbReference type="NCBI Taxonomy" id="1276920"/>
    <lineage>
        <taxon>Bacteria</taxon>
        <taxon>Bacillati</taxon>
        <taxon>Actinomycetota</taxon>
        <taxon>Actinomycetes</taxon>
        <taxon>Micrococcales</taxon>
        <taxon>Micrococcaceae</taxon>
        <taxon>Paeniglutamicibacter</taxon>
    </lineage>
</organism>
<sequence>MTSTTPIVEGTYVYDIVQSKRGRPLNRLCLSLKESANRDQFVDDENAYCDRFGLDDDLKKAVLERDWVQMLDLGGSIFYIIKLAAIDKKSMQDLGGIFTGMTTEDFIAELRAGGRSFD</sequence>
<comment type="caution">
    <text evidence="2">The sequence shown here is derived from an EMBL/GenBank/DDBJ whole genome shotgun (WGS) entry which is preliminary data.</text>
</comment>
<dbReference type="EMBL" id="AOCK01000010">
    <property type="protein sequence ID" value="EMQ97442.1"/>
    <property type="molecule type" value="Genomic_DNA"/>
</dbReference>
<dbReference type="STRING" id="1276920.ADIAG_03237"/>
<dbReference type="PATRIC" id="fig|1276920.7.peg.3242"/>
<evidence type="ECO:0000259" key="1">
    <source>
        <dbReference type="Pfam" id="PF07746"/>
    </source>
</evidence>
<dbReference type="AlphaFoldDB" id="M7MM83"/>
<dbReference type="Gene3D" id="1.10.700.10">
    <property type="entry name" value="Dioxygenase LigAB, LigA subunit"/>
    <property type="match status" value="1"/>
</dbReference>
<accession>M7MM83</accession>
<keyword evidence="2" id="KW-0223">Dioxygenase</keyword>
<gene>
    <name evidence="2" type="primary">ligA_2</name>
    <name evidence="2" type="ORF">ADIAG_03237</name>
</gene>
<evidence type="ECO:0000313" key="3">
    <source>
        <dbReference type="Proteomes" id="UP000012015"/>
    </source>
</evidence>
<reference evidence="2 3" key="1">
    <citation type="journal article" date="2013" name="Genome Announc.">
        <title>Draft Genome Sequence of Arthrobacter gangotriensis Strain Lz1yT, Isolated from a Penguin Rookery Soil Sample Collected in Antarctica, near the Indian Station Dakshin Gangotri.</title>
        <authorList>
            <person name="Shivaji S."/>
            <person name="Ara S."/>
            <person name="Bandi S."/>
            <person name="Singh A."/>
            <person name="Kumar Pinnaka A."/>
        </authorList>
    </citation>
    <scope>NUCLEOTIDE SEQUENCE [LARGE SCALE GENOMIC DNA]</scope>
    <source>
        <strain evidence="2 3">Lz1y</strain>
    </source>
</reference>
<dbReference type="EC" id="1.13.11.8" evidence="2"/>